<keyword evidence="2" id="KW-1185">Reference proteome</keyword>
<dbReference type="InterPro" id="IPR023393">
    <property type="entry name" value="START-like_dom_sf"/>
</dbReference>
<dbReference type="RefSeq" id="WP_160623750.1">
    <property type="nucleotide sequence ID" value="NZ_CP028272.1"/>
</dbReference>
<reference evidence="1 2" key="1">
    <citation type="submission" date="2018-03" db="EMBL/GenBank/DDBJ databases">
        <title>Pantoea intestinalis SRCM103226 isolated form the mealworm.</title>
        <authorList>
            <person name="Jeong D.-Y."/>
            <person name="Kim J.W."/>
        </authorList>
    </citation>
    <scope>NUCLEOTIDE SEQUENCE [LARGE SCALE GENOMIC DNA]</scope>
    <source>
        <strain evidence="1 2">SRCM103226</strain>
        <plasmid evidence="1 2">unnamed1</plasmid>
    </source>
</reference>
<dbReference type="SUPFAM" id="SSF55961">
    <property type="entry name" value="Bet v1-like"/>
    <property type="match status" value="1"/>
</dbReference>
<dbReference type="Gene3D" id="3.30.530.20">
    <property type="match status" value="1"/>
</dbReference>
<protein>
    <recommendedName>
        <fullName evidence="3">Ribosome association toxin RatA</fullName>
    </recommendedName>
</protein>
<dbReference type="AlphaFoldDB" id="A0A6P1Q7Q0"/>
<dbReference type="KEGG" id="mint:C7M51_04359"/>
<geneLocation type="plasmid" evidence="1 2">
    <name>unnamed1</name>
</geneLocation>
<evidence type="ECO:0000313" key="1">
    <source>
        <dbReference type="EMBL" id="QHM73998.1"/>
    </source>
</evidence>
<accession>A0A6P1Q7Q0</accession>
<organism evidence="1 2">
    <name type="scientific">Mixta intestinalis</name>
    <dbReference type="NCBI Taxonomy" id="1615494"/>
    <lineage>
        <taxon>Bacteria</taxon>
        <taxon>Pseudomonadati</taxon>
        <taxon>Pseudomonadota</taxon>
        <taxon>Gammaproteobacteria</taxon>
        <taxon>Enterobacterales</taxon>
        <taxon>Erwiniaceae</taxon>
        <taxon>Mixta</taxon>
    </lineage>
</organism>
<dbReference type="Proteomes" id="UP000464053">
    <property type="component" value="Plasmid unnamed1"/>
</dbReference>
<dbReference type="OrthoDB" id="6463010at2"/>
<keyword evidence="1" id="KW-0614">Plasmid</keyword>
<evidence type="ECO:0000313" key="2">
    <source>
        <dbReference type="Proteomes" id="UP000464053"/>
    </source>
</evidence>
<gene>
    <name evidence="1" type="ORF">C7M51_04359</name>
</gene>
<proteinExistence type="predicted"/>
<sequence length="241" mass="27646">MERNFDLNLAKKDITNLFFELGLIQSVTDNINPSDSLRKKYDLDSQELMTLLDLVSSLAINHSPLQEEEVITVDDLIRFLAVNRDDWLFNDVPYIMQGSVLLNKDVETVYSYIKDYRNWPGIINHVIKIDSEYDDGRLQTFSMYIDEFGSGKEYHVKSMRYLNSQAGIIDFAQPLPPEGFRCHKGGWRFISGNDNQTRLVSYHGFSLNKGVDPEGPLAMIRKHMNVALSTWARHSSGDTSE</sequence>
<dbReference type="EMBL" id="CP028272">
    <property type="protein sequence ID" value="QHM73998.1"/>
    <property type="molecule type" value="Genomic_DNA"/>
</dbReference>
<name>A0A6P1Q7Q0_9GAMM</name>
<evidence type="ECO:0008006" key="3">
    <source>
        <dbReference type="Google" id="ProtNLM"/>
    </source>
</evidence>